<sequence length="229" mass="24498">MNLRVHPTAQAAADAVAEAFARAARDAVTERGAFHVALSGGSTPGLMYTTLRELPDIPWKQVHIYFGDERSVGPDSPDSNYGAAQRELLSYVPVPAAQIHRMEGERRPLEDAATDYAALLPPQLDVNLLGMGDDGHTASLFPGTAALDAGGRVVANWVPQQDTWRVTMTFPEINAARQRWLLVAGPKKAGALADVQAGRGEHPVSHLTDPVWFVDAAAAGQAKQDDDST</sequence>
<evidence type="ECO:0000256" key="1">
    <source>
        <dbReference type="ARBA" id="ARBA00000832"/>
    </source>
</evidence>
<keyword evidence="10" id="KW-1185">Reference proteome</keyword>
<organism evidence="9 10">
    <name type="scientific">Deinococcus arenicola</name>
    <dbReference type="NCBI Taxonomy" id="2994950"/>
    <lineage>
        <taxon>Bacteria</taxon>
        <taxon>Thermotogati</taxon>
        <taxon>Deinococcota</taxon>
        <taxon>Deinococci</taxon>
        <taxon>Deinococcales</taxon>
        <taxon>Deinococcaceae</taxon>
        <taxon>Deinococcus</taxon>
    </lineage>
</organism>
<comment type="catalytic activity">
    <reaction evidence="1 7">
        <text>6-phospho-D-glucono-1,5-lactone + H2O = 6-phospho-D-gluconate + H(+)</text>
        <dbReference type="Rhea" id="RHEA:12556"/>
        <dbReference type="ChEBI" id="CHEBI:15377"/>
        <dbReference type="ChEBI" id="CHEBI:15378"/>
        <dbReference type="ChEBI" id="CHEBI:57955"/>
        <dbReference type="ChEBI" id="CHEBI:58759"/>
        <dbReference type="EC" id="3.1.1.31"/>
    </reaction>
</comment>
<protein>
    <recommendedName>
        <fullName evidence="6 7">6-phosphogluconolactonase</fullName>
        <shortName evidence="7">6PGL</shortName>
        <ecNumber evidence="5 7">3.1.1.31</ecNumber>
    </recommendedName>
</protein>
<comment type="pathway">
    <text evidence="3 7">Carbohydrate degradation; pentose phosphate pathway; D-ribulose 5-phosphate from D-glucose 6-phosphate (oxidative stage): step 2/3.</text>
</comment>
<name>A0ABU4DQ86_9DEIO</name>
<proteinExistence type="inferred from homology"/>
<comment type="similarity">
    <text evidence="4 7">Belongs to the glucosamine/galactosamine-6-phosphate isomerase family. 6-phosphogluconolactonase subfamily.</text>
</comment>
<dbReference type="Gene3D" id="3.40.50.1360">
    <property type="match status" value="1"/>
</dbReference>
<dbReference type="PANTHER" id="PTHR11054:SF0">
    <property type="entry name" value="6-PHOSPHOGLUCONOLACTONASE"/>
    <property type="match status" value="1"/>
</dbReference>
<accession>A0ABU4DQ86</accession>
<keyword evidence="7 9" id="KW-0378">Hydrolase</keyword>
<evidence type="ECO:0000256" key="4">
    <source>
        <dbReference type="ARBA" id="ARBA00010662"/>
    </source>
</evidence>
<gene>
    <name evidence="7 9" type="primary">pgl</name>
    <name evidence="9" type="ORF">ORD21_08295</name>
</gene>
<evidence type="ECO:0000313" key="10">
    <source>
        <dbReference type="Proteomes" id="UP001276150"/>
    </source>
</evidence>
<evidence type="ECO:0000256" key="3">
    <source>
        <dbReference type="ARBA" id="ARBA00004961"/>
    </source>
</evidence>
<dbReference type="RefSeq" id="WP_317639905.1">
    <property type="nucleotide sequence ID" value="NZ_JAPMIV010000011.1"/>
</dbReference>
<dbReference type="InterPro" id="IPR005900">
    <property type="entry name" value="6-phosphogluconolactonase_DevB"/>
</dbReference>
<dbReference type="GO" id="GO:0017057">
    <property type="term" value="F:6-phosphogluconolactonase activity"/>
    <property type="evidence" value="ECO:0007669"/>
    <property type="project" value="UniProtKB-EC"/>
</dbReference>
<evidence type="ECO:0000256" key="7">
    <source>
        <dbReference type="RuleBase" id="RU365095"/>
    </source>
</evidence>
<dbReference type="SUPFAM" id="SSF100950">
    <property type="entry name" value="NagB/RpiA/CoA transferase-like"/>
    <property type="match status" value="1"/>
</dbReference>
<dbReference type="PANTHER" id="PTHR11054">
    <property type="entry name" value="6-PHOSPHOGLUCONOLACTONASE"/>
    <property type="match status" value="1"/>
</dbReference>
<dbReference type="EMBL" id="JAPMIV010000011">
    <property type="protein sequence ID" value="MDV6374588.1"/>
    <property type="molecule type" value="Genomic_DNA"/>
</dbReference>
<evidence type="ECO:0000259" key="8">
    <source>
        <dbReference type="Pfam" id="PF01182"/>
    </source>
</evidence>
<dbReference type="CDD" id="cd01400">
    <property type="entry name" value="6PGL"/>
    <property type="match status" value="1"/>
</dbReference>
<evidence type="ECO:0000313" key="9">
    <source>
        <dbReference type="EMBL" id="MDV6374588.1"/>
    </source>
</evidence>
<feature type="domain" description="Glucosamine/galactosamine-6-phosphate isomerase" evidence="8">
    <location>
        <begin position="8"/>
        <end position="207"/>
    </location>
</feature>
<dbReference type="Proteomes" id="UP001276150">
    <property type="component" value="Unassembled WGS sequence"/>
</dbReference>
<evidence type="ECO:0000256" key="2">
    <source>
        <dbReference type="ARBA" id="ARBA00002681"/>
    </source>
</evidence>
<comment type="caution">
    <text evidence="9">The sequence shown here is derived from an EMBL/GenBank/DDBJ whole genome shotgun (WGS) entry which is preliminary data.</text>
</comment>
<dbReference type="EC" id="3.1.1.31" evidence="5 7"/>
<dbReference type="NCBIfam" id="TIGR01198">
    <property type="entry name" value="pgl"/>
    <property type="match status" value="1"/>
</dbReference>
<dbReference type="InterPro" id="IPR039104">
    <property type="entry name" value="6PGL"/>
</dbReference>
<evidence type="ECO:0000256" key="5">
    <source>
        <dbReference type="ARBA" id="ARBA00013198"/>
    </source>
</evidence>
<comment type="function">
    <text evidence="2 7">Hydrolysis of 6-phosphogluconolactone to 6-phosphogluconate.</text>
</comment>
<dbReference type="InterPro" id="IPR037171">
    <property type="entry name" value="NagB/RpiA_transferase-like"/>
</dbReference>
<dbReference type="Pfam" id="PF01182">
    <property type="entry name" value="Glucosamine_iso"/>
    <property type="match status" value="1"/>
</dbReference>
<dbReference type="InterPro" id="IPR006148">
    <property type="entry name" value="Glc/Gal-6P_isomerase"/>
</dbReference>
<reference evidence="9 10" key="1">
    <citation type="submission" date="2022-11" db="EMBL/GenBank/DDBJ databases">
        <title>Deinococcus ZS9-10, Low Temperature and Draught-tolerating, UV-resistant Bacteria from Continental Antarctica.</title>
        <authorList>
            <person name="Cheng L."/>
        </authorList>
    </citation>
    <scope>NUCLEOTIDE SEQUENCE [LARGE SCALE GENOMIC DNA]</scope>
    <source>
        <strain evidence="9 10">ZS9-10</strain>
    </source>
</reference>
<evidence type="ECO:0000256" key="6">
    <source>
        <dbReference type="ARBA" id="ARBA00020337"/>
    </source>
</evidence>